<protein>
    <recommendedName>
        <fullName evidence="8">Molecular chaperone DnaK</fullName>
    </recommendedName>
</protein>
<name>A0ABP4DSD5_9ACTN</name>
<keyword evidence="7" id="KW-1185">Reference proteome</keyword>
<keyword evidence="2" id="KW-0067">ATP-binding</keyword>
<evidence type="ECO:0000313" key="6">
    <source>
        <dbReference type="EMBL" id="GAA1015805.1"/>
    </source>
</evidence>
<feature type="compositionally biased region" description="Basic and acidic residues" evidence="5">
    <location>
        <begin position="142"/>
        <end position="154"/>
    </location>
</feature>
<dbReference type="SUPFAM" id="SSF100920">
    <property type="entry name" value="Heat shock protein 70kD (HSP70), peptide-binding domain"/>
    <property type="match status" value="1"/>
</dbReference>
<sequence>MTKLIERNTTIPTRRSEIFTTAEDNQPSVTVQVYQGEREIAAYNKKLGMFELTGIAPAPRGVPQIEVTFDIDANGIMHVSAKDLGTGKEQKMTVTGGSALPKEDIDRMIREAEQHAEEDRRRREAAETRNRAEQLVYQTEKLIQDNSDKIPAEARNETETALTELKEKLKDENADTAAIRQATDRVAQAAQKMGAALYEQAGAQHRTAAGDSASGDSGGSGSDDEVVDAEIVDDESKAS</sequence>
<feature type="compositionally biased region" description="Basic and acidic residues" evidence="5">
    <location>
        <begin position="114"/>
        <end position="132"/>
    </location>
</feature>
<keyword evidence="3" id="KW-0143">Chaperone</keyword>
<dbReference type="Proteomes" id="UP001501072">
    <property type="component" value="Unassembled WGS sequence"/>
</dbReference>
<dbReference type="InterPro" id="IPR013126">
    <property type="entry name" value="Hsp_70_fam"/>
</dbReference>
<feature type="coiled-coil region" evidence="4">
    <location>
        <begin position="155"/>
        <end position="182"/>
    </location>
</feature>
<organism evidence="6 7">
    <name type="scientific">Streptomyces thermogriseus</name>
    <dbReference type="NCBI Taxonomy" id="75292"/>
    <lineage>
        <taxon>Bacteria</taxon>
        <taxon>Bacillati</taxon>
        <taxon>Actinomycetota</taxon>
        <taxon>Actinomycetes</taxon>
        <taxon>Kitasatosporales</taxon>
        <taxon>Streptomycetaceae</taxon>
        <taxon>Streptomyces</taxon>
    </lineage>
</organism>
<reference evidence="7" key="1">
    <citation type="journal article" date="2019" name="Int. J. Syst. Evol. Microbiol.">
        <title>The Global Catalogue of Microorganisms (GCM) 10K type strain sequencing project: providing services to taxonomists for standard genome sequencing and annotation.</title>
        <authorList>
            <consortium name="The Broad Institute Genomics Platform"/>
            <consortium name="The Broad Institute Genome Sequencing Center for Infectious Disease"/>
            <person name="Wu L."/>
            <person name="Ma J."/>
        </authorList>
    </citation>
    <scope>NUCLEOTIDE SEQUENCE [LARGE SCALE GENOMIC DNA]</scope>
    <source>
        <strain evidence="7">JCM 11269</strain>
    </source>
</reference>
<evidence type="ECO:0000313" key="7">
    <source>
        <dbReference type="Proteomes" id="UP001501072"/>
    </source>
</evidence>
<evidence type="ECO:0000256" key="1">
    <source>
        <dbReference type="ARBA" id="ARBA00022741"/>
    </source>
</evidence>
<proteinExistence type="predicted"/>
<dbReference type="PANTHER" id="PTHR19375">
    <property type="entry name" value="HEAT SHOCK PROTEIN 70KDA"/>
    <property type="match status" value="1"/>
</dbReference>
<evidence type="ECO:0000256" key="3">
    <source>
        <dbReference type="ARBA" id="ARBA00023186"/>
    </source>
</evidence>
<comment type="caution">
    <text evidence="6">The sequence shown here is derived from an EMBL/GenBank/DDBJ whole genome shotgun (WGS) entry which is preliminary data.</text>
</comment>
<gene>
    <name evidence="6" type="ORF">GCM10009564_49350</name>
</gene>
<dbReference type="SUPFAM" id="SSF100934">
    <property type="entry name" value="Heat shock protein 70kD (HSP70), C-terminal subdomain"/>
    <property type="match status" value="1"/>
</dbReference>
<keyword evidence="4" id="KW-0175">Coiled coil</keyword>
<accession>A0ABP4DSD5</accession>
<dbReference type="Gene3D" id="1.20.1270.10">
    <property type="match status" value="1"/>
</dbReference>
<evidence type="ECO:0000256" key="5">
    <source>
        <dbReference type="SAM" id="MobiDB-lite"/>
    </source>
</evidence>
<dbReference type="Pfam" id="PF00012">
    <property type="entry name" value="HSP70"/>
    <property type="match status" value="1"/>
</dbReference>
<dbReference type="InterPro" id="IPR029048">
    <property type="entry name" value="HSP70_C_sf"/>
</dbReference>
<evidence type="ECO:0000256" key="4">
    <source>
        <dbReference type="SAM" id="Coils"/>
    </source>
</evidence>
<dbReference type="InterPro" id="IPR029047">
    <property type="entry name" value="HSP70_peptide-bd_sf"/>
</dbReference>
<evidence type="ECO:0008006" key="8">
    <source>
        <dbReference type="Google" id="ProtNLM"/>
    </source>
</evidence>
<keyword evidence="1" id="KW-0547">Nucleotide-binding</keyword>
<dbReference type="EMBL" id="BAAAHU010000069">
    <property type="protein sequence ID" value="GAA1015805.1"/>
    <property type="molecule type" value="Genomic_DNA"/>
</dbReference>
<evidence type="ECO:0000256" key="2">
    <source>
        <dbReference type="ARBA" id="ARBA00022840"/>
    </source>
</evidence>
<feature type="region of interest" description="Disordered" evidence="5">
    <location>
        <begin position="201"/>
        <end position="239"/>
    </location>
</feature>
<dbReference type="Gene3D" id="2.60.34.10">
    <property type="entry name" value="Substrate Binding Domain Of DNAk, Chain A, domain 1"/>
    <property type="match status" value="1"/>
</dbReference>
<feature type="compositionally biased region" description="Acidic residues" evidence="5">
    <location>
        <begin position="222"/>
        <end position="233"/>
    </location>
</feature>
<feature type="region of interest" description="Disordered" evidence="5">
    <location>
        <begin position="114"/>
        <end position="154"/>
    </location>
</feature>